<name>H2EDW7_9VIRU</name>
<organism evidence="1">
    <name type="scientific">Moumouvirus sp. 'Monve'</name>
    <dbReference type="NCBI Taxonomy" id="1128131"/>
    <lineage>
        <taxon>Viruses</taxon>
        <taxon>Varidnaviria</taxon>
        <taxon>Bamfordvirae</taxon>
        <taxon>Nucleocytoviricota</taxon>
        <taxon>Megaviricetes</taxon>
        <taxon>Imitervirales</taxon>
        <taxon>Mimiviridae</taxon>
        <taxon>Megamimivirinae</taxon>
        <taxon>Moumouvirus</taxon>
    </lineage>
</organism>
<sequence>MNKNNEKNKFNTNPIILKANASGKTLSIPIKKIHIKILFILKQVKVGMEFHI</sequence>
<dbReference type="EMBL" id="JN885997">
    <property type="protein sequence ID" value="AEX62590.1"/>
    <property type="molecule type" value="Genomic_DNA"/>
</dbReference>
<proteinExistence type="predicted"/>
<reference evidence="1" key="1">
    <citation type="submission" date="2011-10" db="EMBL/GenBank/DDBJ databases">
        <title>Provirophages and transpovirons: unique mobilome of giant viruses.</title>
        <authorList>
            <person name="Desnues C."/>
            <person name="LaScola B."/>
            <person name="Yutin N."/>
            <person name="Fournous G."/>
            <person name="Koonin E."/>
            <person name="Raoult D."/>
        </authorList>
    </citation>
    <scope>NUCLEOTIDE SEQUENCE</scope>
    <source>
        <strain evidence="1">Mv13-mv</strain>
    </source>
</reference>
<protein>
    <submittedName>
        <fullName evidence="1">Uncharacterized protein</fullName>
    </submittedName>
</protein>
<accession>H2EDW7</accession>
<evidence type="ECO:0000313" key="1">
    <source>
        <dbReference type="EMBL" id="AEX62590.1"/>
    </source>
</evidence>
<gene>
    <name evidence="1" type="ORF">mv_R385</name>
</gene>